<dbReference type="Gene3D" id="3.40.50.1370">
    <property type="entry name" value="Aspartate/ornithine carbamoyltransferase"/>
    <property type="match status" value="2"/>
</dbReference>
<dbReference type="PRINTS" id="PR00100">
    <property type="entry name" value="AOTCASE"/>
</dbReference>
<dbReference type="Proteomes" id="UP000032360">
    <property type="component" value="Unassembled WGS sequence"/>
</dbReference>
<dbReference type="SUPFAM" id="SSF53671">
    <property type="entry name" value="Aspartate/ornithine carbamoyltransferase"/>
    <property type="match status" value="1"/>
</dbReference>
<dbReference type="InterPro" id="IPR006132">
    <property type="entry name" value="Asp/Orn_carbamoyltranf_P-bd"/>
</dbReference>
<dbReference type="STRING" id="1280514.AXFE_25470"/>
<dbReference type="Pfam" id="PF02729">
    <property type="entry name" value="OTCace_N"/>
    <property type="match status" value="1"/>
</dbReference>
<feature type="domain" description="Aspartate/ornithine carbamoyltransferase carbamoyl-P binding" evidence="4">
    <location>
        <begin position="2"/>
        <end position="137"/>
    </location>
</feature>
<dbReference type="InterPro" id="IPR006131">
    <property type="entry name" value="Asp_carbamoyltransf_Asp/Orn-bd"/>
</dbReference>
<dbReference type="PRINTS" id="PR00102">
    <property type="entry name" value="OTCASE"/>
</dbReference>
<protein>
    <submittedName>
        <fullName evidence="5">Ornithine carbamoyltransferase</fullName>
        <ecNumber evidence="5">2.1.3.3</ecNumber>
    </submittedName>
</protein>
<gene>
    <name evidence="5" type="primary">argF</name>
    <name evidence="5" type="ORF">AXFE_25470</name>
</gene>
<dbReference type="Pfam" id="PF00185">
    <property type="entry name" value="OTCace"/>
    <property type="match status" value="1"/>
</dbReference>
<dbReference type="EC" id="2.1.3.3" evidence="5"/>
<feature type="domain" description="Aspartate/ornithine carbamoyltransferase Asp/Orn-binding" evidence="3">
    <location>
        <begin position="149"/>
        <end position="297"/>
    </location>
</feature>
<accession>A0A0D8HFC7</accession>
<dbReference type="GO" id="GO:0019240">
    <property type="term" value="P:citrulline biosynthetic process"/>
    <property type="evidence" value="ECO:0007669"/>
    <property type="project" value="TreeGrafter"/>
</dbReference>
<dbReference type="InterPro" id="IPR002292">
    <property type="entry name" value="Orn/put_carbamltrans"/>
</dbReference>
<reference evidence="5 6" key="1">
    <citation type="submission" date="2015-01" db="EMBL/GenBank/DDBJ databases">
        <title>Draft genome of the acidophilic iron oxidizer Acidithrix ferrooxidans strain Py-F3.</title>
        <authorList>
            <person name="Poehlein A."/>
            <person name="Eisen S."/>
            <person name="Schloemann M."/>
            <person name="Johnson B.D."/>
            <person name="Daniel R."/>
            <person name="Muehling M."/>
        </authorList>
    </citation>
    <scope>NUCLEOTIDE SEQUENCE [LARGE SCALE GENOMIC DNA]</scope>
    <source>
        <strain evidence="5 6">Py-F3</strain>
    </source>
</reference>
<comment type="caution">
    <text evidence="5">The sequence shown here is derived from an EMBL/GenBank/DDBJ whole genome shotgun (WGS) entry which is preliminary data.</text>
</comment>
<organism evidence="5 6">
    <name type="scientific">Acidithrix ferrooxidans</name>
    <dbReference type="NCBI Taxonomy" id="1280514"/>
    <lineage>
        <taxon>Bacteria</taxon>
        <taxon>Bacillati</taxon>
        <taxon>Actinomycetota</taxon>
        <taxon>Acidimicrobiia</taxon>
        <taxon>Acidimicrobiales</taxon>
        <taxon>Acidimicrobiaceae</taxon>
        <taxon>Acidithrix</taxon>
    </lineage>
</organism>
<evidence type="ECO:0000259" key="4">
    <source>
        <dbReference type="Pfam" id="PF02729"/>
    </source>
</evidence>
<dbReference type="PANTHER" id="PTHR45753">
    <property type="entry name" value="ORNITHINE CARBAMOYLTRANSFERASE, MITOCHONDRIAL"/>
    <property type="match status" value="1"/>
</dbReference>
<proteinExistence type="inferred from homology"/>
<comment type="similarity">
    <text evidence="2">Belongs to the aspartate/ornithine carbamoyltransferase superfamily.</text>
</comment>
<dbReference type="AlphaFoldDB" id="A0A0D8HFC7"/>
<dbReference type="EMBL" id="JXYS01000079">
    <property type="protein sequence ID" value="KJF16579.1"/>
    <property type="molecule type" value="Genomic_DNA"/>
</dbReference>
<dbReference type="GO" id="GO:0042450">
    <property type="term" value="P:L-arginine biosynthetic process via ornithine"/>
    <property type="evidence" value="ECO:0007669"/>
    <property type="project" value="TreeGrafter"/>
</dbReference>
<evidence type="ECO:0000259" key="3">
    <source>
        <dbReference type="Pfam" id="PF00185"/>
    </source>
</evidence>
<dbReference type="InterPro" id="IPR036901">
    <property type="entry name" value="Asp/Orn_carbamoylTrfase_sf"/>
</dbReference>
<dbReference type="RefSeq" id="WP_052606251.1">
    <property type="nucleotide sequence ID" value="NZ_JXYS01000079.1"/>
</dbReference>
<dbReference type="InterPro" id="IPR006130">
    <property type="entry name" value="Asp/Orn_carbamoylTrfase"/>
</dbReference>
<dbReference type="GO" id="GO:0016597">
    <property type="term" value="F:amino acid binding"/>
    <property type="evidence" value="ECO:0007669"/>
    <property type="project" value="InterPro"/>
</dbReference>
<dbReference type="OrthoDB" id="9802587at2"/>
<evidence type="ECO:0000256" key="1">
    <source>
        <dbReference type="ARBA" id="ARBA00022679"/>
    </source>
</evidence>
<dbReference type="PANTHER" id="PTHR45753:SF3">
    <property type="entry name" value="ORNITHINE TRANSCARBAMYLASE, MITOCHONDRIAL"/>
    <property type="match status" value="1"/>
</dbReference>
<sequence>MNFLDFDSFDGDQIKEILEMAKKEDANLLRGKGVALIFEKPSLRTRNSAEMATVALGGHPVYIQAAEVGIDVRESAEDIARTLIGYHSVIAARVFDHRVLQRMARSISDLGSSVPVINLLSDKAHPCQAVADLLTITDLFDSKFSRELLRIAYVGDSNNVALSLAQAALKIGASISIASPDGYDFDGQTKRSLIELGPITFYDDPIDAVTGSHVVYGDTWVSMGDEARAQEIRAAFEPRFKVDGAMMAKADSDAVYMHCLPAHRGEEVTNEVMERYAKVIFKQAANRMAAFKGVLSMTLSR</sequence>
<keyword evidence="1 2" id="KW-0808">Transferase</keyword>
<keyword evidence="6" id="KW-1185">Reference proteome</keyword>
<dbReference type="PATRIC" id="fig|1280514.3.peg.3344"/>
<evidence type="ECO:0000256" key="2">
    <source>
        <dbReference type="RuleBase" id="RU003634"/>
    </source>
</evidence>
<dbReference type="GO" id="GO:0004585">
    <property type="term" value="F:ornithine carbamoyltransferase activity"/>
    <property type="evidence" value="ECO:0007669"/>
    <property type="project" value="UniProtKB-EC"/>
</dbReference>
<dbReference type="FunFam" id="3.40.50.1370:FF:000008">
    <property type="entry name" value="Ornithine carbamoyltransferase"/>
    <property type="match status" value="1"/>
</dbReference>
<name>A0A0D8HFC7_9ACTN</name>
<evidence type="ECO:0000313" key="5">
    <source>
        <dbReference type="EMBL" id="KJF16579.1"/>
    </source>
</evidence>
<evidence type="ECO:0000313" key="6">
    <source>
        <dbReference type="Proteomes" id="UP000032360"/>
    </source>
</evidence>